<evidence type="ECO:0000313" key="2">
    <source>
        <dbReference type="EMBL" id="RCV60923.1"/>
    </source>
</evidence>
<dbReference type="AlphaFoldDB" id="A0A368T9J3"/>
<organism evidence="2 3">
    <name type="scientific">Marinitenerispora sediminis</name>
    <dbReference type="NCBI Taxonomy" id="1931232"/>
    <lineage>
        <taxon>Bacteria</taxon>
        <taxon>Bacillati</taxon>
        <taxon>Actinomycetota</taxon>
        <taxon>Actinomycetes</taxon>
        <taxon>Streptosporangiales</taxon>
        <taxon>Nocardiopsidaceae</taxon>
        <taxon>Marinitenerispora</taxon>
    </lineage>
</organism>
<accession>A0A368T9J3</accession>
<dbReference type="RefSeq" id="WP_114396055.1">
    <property type="nucleotide sequence ID" value="NZ_QEIM01000002.1"/>
</dbReference>
<gene>
    <name evidence="2" type="ORF">DEF24_05500</name>
</gene>
<reference evidence="2 3" key="1">
    <citation type="submission" date="2018-04" db="EMBL/GenBank/DDBJ databases">
        <title>Novel actinobacteria from marine sediment.</title>
        <authorList>
            <person name="Ng Z.Y."/>
            <person name="Tan G.Y.A."/>
        </authorList>
    </citation>
    <scope>NUCLEOTIDE SEQUENCE [LARGE SCALE GENOMIC DNA]</scope>
    <source>
        <strain evidence="2 3">TPS81</strain>
    </source>
</reference>
<dbReference type="Gene3D" id="3.40.50.1820">
    <property type="entry name" value="alpha/beta hydrolase"/>
    <property type="match status" value="1"/>
</dbReference>
<sequence>MTNTAPAIDPNTDTTLDALAQGLAHSSRSPLLRTPADTGLDFEEVTYPSSDGTPLEAWFIPCAGSGRLIVSMHAFGFNRYGFPAHLEPWKSAFGPGNDTEIDFTLDYKILHDNGYNVLAFDFRNHGLSGAANGGLASNNKFEARDVIGTLEYIRSRPDLAGMTLGVFARCMGANATFRAAHAHPRAFDGIACLVAPLLLSPRAFLEATLEAMGLGDKADEVDRRVGTIASVRLEDGKTSRWAPSVTMPTLTYGVHDDRITRPDDLEEAFEAIGAEQKSMFWIRDTTRRWDGYTYFQRSPERVLEWFAAHMQ</sequence>
<keyword evidence="2" id="KW-0378">Hydrolase</keyword>
<dbReference type="GO" id="GO:0016787">
    <property type="term" value="F:hydrolase activity"/>
    <property type="evidence" value="ECO:0007669"/>
    <property type="project" value="UniProtKB-KW"/>
</dbReference>
<dbReference type="InterPro" id="IPR029058">
    <property type="entry name" value="AB_hydrolase_fold"/>
</dbReference>
<name>A0A368T9J3_9ACTN</name>
<proteinExistence type="predicted"/>
<protein>
    <submittedName>
        <fullName evidence="2">Alpha/beta hydrolase</fullName>
    </submittedName>
</protein>
<dbReference type="EMBL" id="QEIN01000028">
    <property type="protein sequence ID" value="RCV60923.1"/>
    <property type="molecule type" value="Genomic_DNA"/>
</dbReference>
<dbReference type="OrthoDB" id="9796609at2"/>
<feature type="domain" description="Serine aminopeptidase S33" evidence="1">
    <location>
        <begin position="109"/>
        <end position="201"/>
    </location>
</feature>
<dbReference type="Pfam" id="PF12146">
    <property type="entry name" value="Hydrolase_4"/>
    <property type="match status" value="1"/>
</dbReference>
<dbReference type="InterPro" id="IPR022742">
    <property type="entry name" value="Hydrolase_4"/>
</dbReference>
<dbReference type="SUPFAM" id="SSF53474">
    <property type="entry name" value="alpha/beta-Hydrolases"/>
    <property type="match status" value="1"/>
</dbReference>
<keyword evidence="3" id="KW-1185">Reference proteome</keyword>
<evidence type="ECO:0000259" key="1">
    <source>
        <dbReference type="Pfam" id="PF12146"/>
    </source>
</evidence>
<comment type="caution">
    <text evidence="2">The sequence shown here is derived from an EMBL/GenBank/DDBJ whole genome shotgun (WGS) entry which is preliminary data.</text>
</comment>
<dbReference type="Proteomes" id="UP000253318">
    <property type="component" value="Unassembled WGS sequence"/>
</dbReference>
<evidence type="ECO:0000313" key="3">
    <source>
        <dbReference type="Proteomes" id="UP000253318"/>
    </source>
</evidence>